<dbReference type="Proteomes" id="UP000818624">
    <property type="component" value="Chromosome 1"/>
</dbReference>
<feature type="compositionally biased region" description="Low complexity" evidence="1">
    <location>
        <begin position="162"/>
        <end position="176"/>
    </location>
</feature>
<feature type="region of interest" description="Disordered" evidence="1">
    <location>
        <begin position="332"/>
        <end position="351"/>
    </location>
</feature>
<keyword evidence="3" id="KW-1185">Reference proteome</keyword>
<proteinExistence type="predicted"/>
<feature type="compositionally biased region" description="Polar residues" evidence="1">
    <location>
        <begin position="243"/>
        <end position="258"/>
    </location>
</feature>
<feature type="compositionally biased region" description="Low complexity" evidence="1">
    <location>
        <begin position="211"/>
        <end position="220"/>
    </location>
</feature>
<reference evidence="2 3" key="1">
    <citation type="journal article" date="2020" name="Elife">
        <title>Loss of centromere function drives karyotype evolution in closely related Malassezia species.</title>
        <authorList>
            <person name="Sankaranarayanan S.R."/>
            <person name="Ianiri G."/>
            <person name="Coelho M.A."/>
            <person name="Reza M.H."/>
            <person name="Thimmappa B.C."/>
            <person name="Ganguly P."/>
            <person name="Vadnala R.N."/>
            <person name="Sun S."/>
            <person name="Siddharthan R."/>
            <person name="Tellgren-Roth C."/>
            <person name="Dawson T.L."/>
            <person name="Heitman J."/>
            <person name="Sanyal K."/>
        </authorList>
    </citation>
    <scope>NUCLEOTIDE SEQUENCE [LARGE SCALE GENOMIC DNA]</scope>
    <source>
        <strain evidence="2">CBS14141</strain>
    </source>
</reference>
<evidence type="ECO:0000313" key="2">
    <source>
        <dbReference type="EMBL" id="WFD46158.1"/>
    </source>
</evidence>
<protein>
    <submittedName>
        <fullName evidence="2">Uncharacterized protein</fullName>
    </submittedName>
</protein>
<dbReference type="EMBL" id="CP046234">
    <property type="protein sequence ID" value="WFD46158.1"/>
    <property type="molecule type" value="Genomic_DNA"/>
</dbReference>
<feature type="region of interest" description="Disordered" evidence="1">
    <location>
        <begin position="507"/>
        <end position="584"/>
    </location>
</feature>
<name>A0ABY8EP65_MALFU</name>
<feature type="compositionally biased region" description="Low complexity" evidence="1">
    <location>
        <begin position="547"/>
        <end position="560"/>
    </location>
</feature>
<feature type="compositionally biased region" description="Basic residues" evidence="1">
    <location>
        <begin position="422"/>
        <end position="432"/>
    </location>
</feature>
<feature type="compositionally biased region" description="Low complexity" evidence="1">
    <location>
        <begin position="105"/>
        <end position="114"/>
    </location>
</feature>
<feature type="compositionally biased region" description="Low complexity" evidence="1">
    <location>
        <begin position="401"/>
        <end position="419"/>
    </location>
</feature>
<gene>
    <name evidence="2" type="ORF">GLX27_000787</name>
</gene>
<sequence>MTSPFTEAMDPFSISLTELDDPFMDLSGNGSLPLDDALDTVHGTPRALQKEFVAHRPPGSDLAVALGKSPRMGILDPLNEPSTWLSQSTWTATLHPDEASGGLESSSSTTSTSSMYSLARTSHAPADTTMRGPFGSGSSADSEHEFGDVWHAAMQTSPDVPSAMSSTSSESLLRASPMSMRTPNQSPAETGTGTSVPVPARKERRSFDAHTSTPPSLPSSHDAAHAHGVLRPPGTPSDRAVSEITSTPPASLASQALRSSPVHARTAPVVMRGWAEPYMMQQVQALSAMGYTPHTDPGALSHLTGTFAPLSMHAMSSAAPQALFVDPQSTQAEITSPHGSWDPSGTPASWTARTPTLSTVSLQQALPISPTRRGRPSVAKTPRKAQSTPLFQITTMSGAEPTTVPAVPGTTTPGRTRGPQKAVRKHTSHRRMNAGAGANTMSPVPDAKAAHGSRLRARGSMMALRQANAMQAAAKPASAPRKPMTLSFVNYGIDDAEELCSAVAPSGSYKVPLRGYSRDSDGEEEEADDAMHDRPTPTPTHKPLRHAASADTGAAGRAPPAASPEIKRRQTTAVLREQANRQDG</sequence>
<feature type="compositionally biased region" description="Polar residues" evidence="1">
    <location>
        <begin position="179"/>
        <end position="195"/>
    </location>
</feature>
<feature type="region of interest" description="Disordered" evidence="1">
    <location>
        <begin position="400"/>
        <end position="447"/>
    </location>
</feature>
<evidence type="ECO:0000256" key="1">
    <source>
        <dbReference type="SAM" id="MobiDB-lite"/>
    </source>
</evidence>
<feature type="region of interest" description="Disordered" evidence="1">
    <location>
        <begin position="157"/>
        <end position="264"/>
    </location>
</feature>
<evidence type="ECO:0000313" key="3">
    <source>
        <dbReference type="Proteomes" id="UP000818624"/>
    </source>
</evidence>
<organism evidence="2 3">
    <name type="scientific">Malassezia furfur</name>
    <name type="common">Pityriasis versicolor infection agent</name>
    <name type="synonym">Pityrosporum furfur</name>
    <dbReference type="NCBI Taxonomy" id="55194"/>
    <lineage>
        <taxon>Eukaryota</taxon>
        <taxon>Fungi</taxon>
        <taxon>Dikarya</taxon>
        <taxon>Basidiomycota</taxon>
        <taxon>Ustilaginomycotina</taxon>
        <taxon>Malasseziomycetes</taxon>
        <taxon>Malasseziales</taxon>
        <taxon>Malasseziaceae</taxon>
        <taxon>Malassezia</taxon>
    </lineage>
</organism>
<accession>A0ABY8EP65</accession>
<feature type="region of interest" description="Disordered" evidence="1">
    <location>
        <begin position="95"/>
        <end position="143"/>
    </location>
</feature>